<protein>
    <submittedName>
        <fullName evidence="2">Uncharacterized protein</fullName>
    </submittedName>
</protein>
<feature type="region of interest" description="Disordered" evidence="1">
    <location>
        <begin position="95"/>
        <end position="114"/>
    </location>
</feature>
<reference evidence="2 3" key="1">
    <citation type="submission" date="2023-02" db="EMBL/GenBank/DDBJ databases">
        <title>LHISI_Scaffold_Assembly.</title>
        <authorList>
            <person name="Stuart O.P."/>
            <person name="Cleave R."/>
            <person name="Magrath M.J.L."/>
            <person name="Mikheyev A.S."/>
        </authorList>
    </citation>
    <scope>NUCLEOTIDE SEQUENCE [LARGE SCALE GENOMIC DNA]</scope>
    <source>
        <strain evidence="2">Daus_M_001</strain>
        <tissue evidence="2">Leg muscle</tissue>
    </source>
</reference>
<name>A0ABQ9H965_9NEOP</name>
<evidence type="ECO:0000313" key="2">
    <source>
        <dbReference type="EMBL" id="KAJ8880628.1"/>
    </source>
</evidence>
<comment type="caution">
    <text evidence="2">The sequence shown here is derived from an EMBL/GenBank/DDBJ whole genome shotgun (WGS) entry which is preliminary data.</text>
</comment>
<evidence type="ECO:0000313" key="3">
    <source>
        <dbReference type="Proteomes" id="UP001159363"/>
    </source>
</evidence>
<keyword evidence="3" id="KW-1185">Reference proteome</keyword>
<feature type="region of interest" description="Disordered" evidence="1">
    <location>
        <begin position="1"/>
        <end position="34"/>
    </location>
</feature>
<evidence type="ECO:0000256" key="1">
    <source>
        <dbReference type="SAM" id="MobiDB-lite"/>
    </source>
</evidence>
<feature type="compositionally biased region" description="Basic and acidic residues" evidence="1">
    <location>
        <begin position="1"/>
        <end position="16"/>
    </location>
</feature>
<dbReference type="EMBL" id="JARBHB010000006">
    <property type="protein sequence ID" value="KAJ8880628.1"/>
    <property type="molecule type" value="Genomic_DNA"/>
</dbReference>
<accession>A0ABQ9H965</accession>
<proteinExistence type="predicted"/>
<gene>
    <name evidence="2" type="ORF">PR048_017098</name>
</gene>
<feature type="region of interest" description="Disordered" evidence="1">
    <location>
        <begin position="167"/>
        <end position="199"/>
    </location>
</feature>
<sequence>MEQHRNAKTGDPRDPRVNPPTSSTVWHDSHLRKSGCDSAGNRTRFAWVGGDQRGFAVAQSGEWKEVCVCVCERSRPPRLNPAASIFMTARRRRQCGRADNPGAPAGRGSAPVTHPWSQSLGVLPRPLPYPALIYRSPPHPTSSRDINYGSPREVLNTTPPCRAAKGWRRRAGEDRGGARCQGDARWGQKQAGDGSPVGRAGSYCVSGLTPYAYKGRRSCEETCIAAKRSWAAWAMYPWARPDYTSKAIAVRQPRAPTAETSWSRADERRRLPFGLPSSAGLTDPIQSLTVESQVYRMSHQLCDKLREDVHCKISVRICLTTNARKPLLMAGNPCEDGAGLRAHKVNTDPVPICWMQKASHNSCGQTLSRERIPLLCYSPNQIGACIQARDIATNYREGNSNSPVLPTQLFMLADAVNYSSKAVQVNTKLVWSVGKSEASEMLTPGAATIRKIAECRVRVVIRVPDRAGRIELVMDARRWRALSTQLSLLAPREPVVARLMVHGVVRSTPPAILDMLSSPTFAFSARASDVTHEEAATMSCGGAGAETRCATTRNESRVCSLRHALAYRELNAKFVVVFLAREFLLEIERITRSPSGIESGSPQWETSSLTTVPPRFPNLYSLVKLEGYARRSLASAEGGGGRGKASPTSTNQYPDAHFELPCVDEQQATAPPSAARIAEEGVVKRSFPAAAPPDGTVNNPRMRRRVECHAGQSSHLTAGMKERGKWEIPKKNPPTSGIVQHDSAKVREWPHWFA</sequence>
<dbReference type="Proteomes" id="UP001159363">
    <property type="component" value="Chromosome 5"/>
</dbReference>
<organism evidence="2 3">
    <name type="scientific">Dryococelus australis</name>
    <dbReference type="NCBI Taxonomy" id="614101"/>
    <lineage>
        <taxon>Eukaryota</taxon>
        <taxon>Metazoa</taxon>
        <taxon>Ecdysozoa</taxon>
        <taxon>Arthropoda</taxon>
        <taxon>Hexapoda</taxon>
        <taxon>Insecta</taxon>
        <taxon>Pterygota</taxon>
        <taxon>Neoptera</taxon>
        <taxon>Polyneoptera</taxon>
        <taxon>Phasmatodea</taxon>
        <taxon>Verophasmatodea</taxon>
        <taxon>Anareolatae</taxon>
        <taxon>Phasmatidae</taxon>
        <taxon>Eurycanthinae</taxon>
        <taxon>Dryococelus</taxon>
    </lineage>
</organism>